<dbReference type="Pfam" id="PF01370">
    <property type="entry name" value="Epimerase"/>
    <property type="match status" value="1"/>
</dbReference>
<dbReference type="AlphaFoldDB" id="A0A0F5LS86"/>
<dbReference type="InterPro" id="IPR036291">
    <property type="entry name" value="NAD(P)-bd_dom_sf"/>
</dbReference>
<dbReference type="Proteomes" id="UP000033608">
    <property type="component" value="Unassembled WGS sequence"/>
</dbReference>
<dbReference type="EMBL" id="LAJF01000059">
    <property type="protein sequence ID" value="KKB85240.1"/>
    <property type="molecule type" value="Genomic_DNA"/>
</dbReference>
<sequence>MSKGKITILGINGHVGRAAAAAFAEAGWSVSGFGRSNRHPQAGVKFIAGDADSVEDLRAAIAGAGVVFNGLNLPYDKWFNGRAEAQLASVIAAMGSDGKTMLFPGNVYNYAASDRLITPQTQQRPERPRGEIRVRMEAMLKAASAQGDFQTIVLRAGDFYGPGSQQDWFDQLILREAGKGKVTLSSHEVPHSWAYLPDLARAFVVLAAQRQDLASYENLHFRGHFAAAGEVFAAIAAVSPMKLTRVATPWTMLGAMGLFMPVIREMVKMRYLWDNPMQLQDARLDALLGPDFGTPLAEAMGATAAPFFQRQALAA</sequence>
<dbReference type="OrthoDB" id="7170465at2"/>
<dbReference type="EMBL" id="FQVC01000016">
    <property type="protein sequence ID" value="SHF87062.1"/>
    <property type="molecule type" value="Genomic_DNA"/>
</dbReference>
<dbReference type="Proteomes" id="UP000184533">
    <property type="component" value="Unassembled WGS sequence"/>
</dbReference>
<dbReference type="RefSeq" id="WP_046134546.1">
    <property type="nucleotide sequence ID" value="NZ_FQVC01000016.1"/>
</dbReference>
<evidence type="ECO:0000313" key="4">
    <source>
        <dbReference type="Proteomes" id="UP000033608"/>
    </source>
</evidence>
<dbReference type="InterPro" id="IPR001509">
    <property type="entry name" value="Epimerase_deHydtase"/>
</dbReference>
<reference evidence="2 4" key="1">
    <citation type="submission" date="2015-03" db="EMBL/GenBank/DDBJ databases">
        <authorList>
            <person name="Hassan Y.I."/>
            <person name="Lepp D."/>
            <person name="Zhou T."/>
        </authorList>
    </citation>
    <scope>NUCLEOTIDE SEQUENCE [LARGE SCALE GENOMIC DNA]</scope>
    <source>
        <strain evidence="2 4">DSM 17137</strain>
    </source>
</reference>
<dbReference type="PATRIC" id="fig|1121477.3.peg.2430"/>
<accession>A0A0F5LS86</accession>
<protein>
    <submittedName>
        <fullName evidence="3">Nucleoside-diphosphate-sugar epimerase</fullName>
    </submittedName>
</protein>
<keyword evidence="4" id="KW-1185">Reference proteome</keyword>
<evidence type="ECO:0000313" key="5">
    <source>
        <dbReference type="Proteomes" id="UP000184533"/>
    </source>
</evidence>
<gene>
    <name evidence="3" type="ORF">SAMN02745223_03743</name>
    <name evidence="2" type="ORF">VW29_06710</name>
</gene>
<name>A0A0F5LS86_9HYPH</name>
<dbReference type="STRING" id="1121477.SAMN02745223_03743"/>
<dbReference type="Gene3D" id="3.40.50.720">
    <property type="entry name" value="NAD(P)-binding Rossmann-like Domain"/>
    <property type="match status" value="1"/>
</dbReference>
<proteinExistence type="predicted"/>
<evidence type="ECO:0000313" key="2">
    <source>
        <dbReference type="EMBL" id="KKB85240.1"/>
    </source>
</evidence>
<evidence type="ECO:0000259" key="1">
    <source>
        <dbReference type="Pfam" id="PF01370"/>
    </source>
</evidence>
<feature type="domain" description="NAD-dependent epimerase/dehydratase" evidence="1">
    <location>
        <begin position="6"/>
        <end position="213"/>
    </location>
</feature>
<evidence type="ECO:0000313" key="3">
    <source>
        <dbReference type="EMBL" id="SHF87062.1"/>
    </source>
</evidence>
<dbReference type="SUPFAM" id="SSF51735">
    <property type="entry name" value="NAD(P)-binding Rossmann-fold domains"/>
    <property type="match status" value="1"/>
</dbReference>
<organism evidence="2 4">
    <name type="scientific">Devosia limi DSM 17137</name>
    <dbReference type="NCBI Taxonomy" id="1121477"/>
    <lineage>
        <taxon>Bacteria</taxon>
        <taxon>Pseudomonadati</taxon>
        <taxon>Pseudomonadota</taxon>
        <taxon>Alphaproteobacteria</taxon>
        <taxon>Hyphomicrobiales</taxon>
        <taxon>Devosiaceae</taxon>
        <taxon>Devosia</taxon>
    </lineage>
</organism>
<reference evidence="3 5" key="2">
    <citation type="submission" date="2016-11" db="EMBL/GenBank/DDBJ databases">
        <authorList>
            <person name="Jaros S."/>
            <person name="Januszkiewicz K."/>
            <person name="Wedrychowicz H."/>
        </authorList>
    </citation>
    <scope>NUCLEOTIDE SEQUENCE [LARGE SCALE GENOMIC DNA]</scope>
    <source>
        <strain evidence="3 5">DSM 17137</strain>
    </source>
</reference>